<reference evidence="2" key="1">
    <citation type="submission" date="2017-03" db="EMBL/GenBank/DDBJ databases">
        <title>Phytopthora megakarya and P. palmivora, two closely related causual agents of cacao black pod achieved similar genome size and gene model numbers by different mechanisms.</title>
        <authorList>
            <person name="Ali S."/>
            <person name="Shao J."/>
            <person name="Larry D.J."/>
            <person name="Kronmiller B."/>
            <person name="Shen D."/>
            <person name="Strem M.D."/>
            <person name="Melnick R.L."/>
            <person name="Guiltinan M.J."/>
            <person name="Tyler B.M."/>
            <person name="Meinhardt L.W."/>
            <person name="Bailey B.A."/>
        </authorList>
    </citation>
    <scope>NUCLEOTIDE SEQUENCE [LARGE SCALE GENOMIC DNA]</scope>
    <source>
        <strain evidence="2">zdho120</strain>
    </source>
</reference>
<evidence type="ECO:0000313" key="1">
    <source>
        <dbReference type="EMBL" id="OWY91275.1"/>
    </source>
</evidence>
<dbReference type="OrthoDB" id="123478at2759"/>
<organism evidence="1 2">
    <name type="scientific">Phytophthora megakarya</name>
    <dbReference type="NCBI Taxonomy" id="4795"/>
    <lineage>
        <taxon>Eukaryota</taxon>
        <taxon>Sar</taxon>
        <taxon>Stramenopiles</taxon>
        <taxon>Oomycota</taxon>
        <taxon>Peronosporomycetes</taxon>
        <taxon>Peronosporales</taxon>
        <taxon>Peronosporaceae</taxon>
        <taxon>Phytophthora</taxon>
    </lineage>
</organism>
<proteinExistence type="predicted"/>
<dbReference type="STRING" id="4795.A0A225UDZ5"/>
<dbReference type="AlphaFoldDB" id="A0A225UDZ5"/>
<accession>A0A225UDZ5</accession>
<gene>
    <name evidence="1" type="ORF">PHMEG_00040214</name>
</gene>
<name>A0A225UDZ5_9STRA</name>
<protein>
    <submittedName>
        <fullName evidence="1">Uncharacterized protein</fullName>
    </submittedName>
</protein>
<dbReference type="Proteomes" id="UP000198211">
    <property type="component" value="Unassembled WGS sequence"/>
</dbReference>
<sequence length="182" mass="20674">MTKTNKAFVYITNRAREDRKVARVLSGWGADEMPVVLDVATLDYSSQERLRQLQALLFSSCTGHKQQTLNVSTKVLNVLMAYLIRYYPQLKELASASPIITRWSRSRSVVALPVALINIAAPPVEEIEQTRDRSNHVCPRMDHLLVVIHELIETNRKLAARLIIVEAAQMKSNKYQAYPEAK</sequence>
<comment type="caution">
    <text evidence="1">The sequence shown here is derived from an EMBL/GenBank/DDBJ whole genome shotgun (WGS) entry which is preliminary data.</text>
</comment>
<evidence type="ECO:0000313" key="2">
    <source>
        <dbReference type="Proteomes" id="UP000198211"/>
    </source>
</evidence>
<keyword evidence="2" id="KW-1185">Reference proteome</keyword>
<dbReference type="EMBL" id="NBNE01020642">
    <property type="protein sequence ID" value="OWY91275.1"/>
    <property type="molecule type" value="Genomic_DNA"/>
</dbReference>